<dbReference type="InterPro" id="IPR036397">
    <property type="entry name" value="RNaseH_sf"/>
</dbReference>
<dbReference type="SUPFAM" id="SSF53098">
    <property type="entry name" value="Ribonuclease H-like"/>
    <property type="match status" value="1"/>
</dbReference>
<name>J3N1M4_ORYBR</name>
<dbReference type="PANTHER" id="PTHR42648:SF21">
    <property type="entry name" value="CYSTEINE-RICH RLK (RECEPTOR-LIKE PROTEIN KINASE) 8"/>
    <property type="match status" value="1"/>
</dbReference>
<dbReference type="InterPro" id="IPR039537">
    <property type="entry name" value="Retrotran_Ty1/copia-like"/>
</dbReference>
<dbReference type="GO" id="GO:0003676">
    <property type="term" value="F:nucleic acid binding"/>
    <property type="evidence" value="ECO:0007669"/>
    <property type="project" value="InterPro"/>
</dbReference>
<dbReference type="HOGENOM" id="CLU_2516237_0_0_1"/>
<keyword evidence="3" id="KW-1185">Reference proteome</keyword>
<feature type="domain" description="Integrase catalytic" evidence="1">
    <location>
        <begin position="1"/>
        <end position="85"/>
    </location>
</feature>
<accession>J3N1M4</accession>
<dbReference type="PROSITE" id="PS50994">
    <property type="entry name" value="INTEGRASE"/>
    <property type="match status" value="1"/>
</dbReference>
<dbReference type="Proteomes" id="UP000006038">
    <property type="component" value="Chromosome 10"/>
</dbReference>
<protein>
    <recommendedName>
        <fullName evidence="1">Integrase catalytic domain-containing protein</fullName>
    </recommendedName>
</protein>
<evidence type="ECO:0000313" key="3">
    <source>
        <dbReference type="Proteomes" id="UP000006038"/>
    </source>
</evidence>
<dbReference type="InterPro" id="IPR001584">
    <property type="entry name" value="Integrase_cat-core"/>
</dbReference>
<dbReference type="Gene3D" id="3.30.420.10">
    <property type="entry name" value="Ribonuclease H-like superfamily/Ribonuclease H"/>
    <property type="match status" value="1"/>
</dbReference>
<dbReference type="Pfam" id="PF00665">
    <property type="entry name" value="rve"/>
    <property type="match status" value="1"/>
</dbReference>
<organism evidence="2">
    <name type="scientific">Oryza brachyantha</name>
    <name type="common">malo sina</name>
    <dbReference type="NCBI Taxonomy" id="4533"/>
    <lineage>
        <taxon>Eukaryota</taxon>
        <taxon>Viridiplantae</taxon>
        <taxon>Streptophyta</taxon>
        <taxon>Embryophyta</taxon>
        <taxon>Tracheophyta</taxon>
        <taxon>Spermatophyta</taxon>
        <taxon>Magnoliopsida</taxon>
        <taxon>Liliopsida</taxon>
        <taxon>Poales</taxon>
        <taxon>Poaceae</taxon>
        <taxon>BOP clade</taxon>
        <taxon>Oryzoideae</taxon>
        <taxon>Oryzeae</taxon>
        <taxon>Oryzinae</taxon>
        <taxon>Oryza</taxon>
    </lineage>
</organism>
<dbReference type="EnsemblPlants" id="OB10G14220.1">
    <property type="protein sequence ID" value="OB10G14220.1"/>
    <property type="gene ID" value="OB10G14220"/>
</dbReference>
<dbReference type="InterPro" id="IPR012337">
    <property type="entry name" value="RNaseH-like_sf"/>
</dbReference>
<reference evidence="2" key="2">
    <citation type="submission" date="2013-04" db="UniProtKB">
        <authorList>
            <consortium name="EnsemblPlants"/>
        </authorList>
    </citation>
    <scope>IDENTIFICATION</scope>
</reference>
<dbReference type="PANTHER" id="PTHR42648">
    <property type="entry name" value="TRANSPOSASE, PUTATIVE-RELATED"/>
    <property type="match status" value="1"/>
</dbReference>
<reference evidence="2" key="1">
    <citation type="journal article" date="2013" name="Nat. Commun.">
        <title>Whole-genome sequencing of Oryza brachyantha reveals mechanisms underlying Oryza genome evolution.</title>
        <authorList>
            <person name="Chen J."/>
            <person name="Huang Q."/>
            <person name="Gao D."/>
            <person name="Wang J."/>
            <person name="Lang Y."/>
            <person name="Liu T."/>
            <person name="Li B."/>
            <person name="Bai Z."/>
            <person name="Luis Goicoechea J."/>
            <person name="Liang C."/>
            <person name="Chen C."/>
            <person name="Zhang W."/>
            <person name="Sun S."/>
            <person name="Liao Y."/>
            <person name="Zhang X."/>
            <person name="Yang L."/>
            <person name="Song C."/>
            <person name="Wang M."/>
            <person name="Shi J."/>
            <person name="Liu G."/>
            <person name="Liu J."/>
            <person name="Zhou H."/>
            <person name="Zhou W."/>
            <person name="Yu Q."/>
            <person name="An N."/>
            <person name="Chen Y."/>
            <person name="Cai Q."/>
            <person name="Wang B."/>
            <person name="Liu B."/>
            <person name="Min J."/>
            <person name="Huang Y."/>
            <person name="Wu H."/>
            <person name="Li Z."/>
            <person name="Zhang Y."/>
            <person name="Yin Y."/>
            <person name="Song W."/>
            <person name="Jiang J."/>
            <person name="Jackson S.A."/>
            <person name="Wing R.A."/>
            <person name="Wang J."/>
            <person name="Chen M."/>
        </authorList>
    </citation>
    <scope>NUCLEOTIDE SEQUENCE [LARGE SCALE GENOMIC DNA]</scope>
    <source>
        <strain evidence="2">cv. IRGC 101232</strain>
    </source>
</reference>
<dbReference type="AlphaFoldDB" id="J3N1M4"/>
<evidence type="ECO:0000259" key="1">
    <source>
        <dbReference type="PROSITE" id="PS50994"/>
    </source>
</evidence>
<proteinExistence type="predicted"/>
<evidence type="ECO:0000313" key="2">
    <source>
        <dbReference type="EnsemblPlants" id="OB10G14220.1"/>
    </source>
</evidence>
<dbReference type="Gramene" id="OB10G14220.1">
    <property type="protein sequence ID" value="OB10G14220.1"/>
    <property type="gene ID" value="OB10G14220"/>
</dbReference>
<sequence length="85" mass="10063">MVAWMVMISRQIWRWPGMPRQQSGTGLSETQEIFKKFTKREQNESDVKIKRVQSDNGGEFKNTQVEEFLEEEDIKHEFSAPYDPP</sequence>
<dbReference type="GO" id="GO:0015074">
    <property type="term" value="P:DNA integration"/>
    <property type="evidence" value="ECO:0007669"/>
    <property type="project" value="InterPro"/>
</dbReference>